<gene>
    <name evidence="1" type="ORF">herni_36</name>
</gene>
<sequence>MLKLADIKFPITFESRGVGHFMFTDENTCTKFNEYGNPDASTMEIEHFIDAHNKHYNSLKDYGYAMPGYTCFHYKQYKGQVLPMRAQDIASAATYARAIHAPENAEPLVKMHACDYKKLWCLSVDNIKYPIVFRTVGNSTIRYTSPDNGVYSDGTKSELKVDFFVNGHNKFNPHNEEDKVYYVEDITKHLFGETPFGGGKTSIQKIIGDEIHKAAVEMKAPGGCKIDKSDLITIRSKIGGVEYEGKIEKMPLGASIIGIKDDNGDWHDVSFPIKRIEVLDDLICLLAHHGSYKNNPFSAELNIKRGTMVKWKVKV</sequence>
<protein>
    <submittedName>
        <fullName evidence="1">Uncharacterized protein</fullName>
    </submittedName>
</protein>
<organism evidence="1 2">
    <name type="scientific">Escherichia phage herni</name>
    <dbReference type="NCBI Taxonomy" id="2696404"/>
    <lineage>
        <taxon>Viruses</taxon>
        <taxon>Duplodnaviria</taxon>
        <taxon>Heunggongvirae</taxon>
        <taxon>Uroviricota</taxon>
        <taxon>Caudoviricetes</taxon>
        <taxon>Drexlerviridae</taxon>
        <taxon>Tempevirinae</taxon>
        <taxon>Hanrivervirus</taxon>
        <taxon>Hanrivervirus herni</taxon>
    </lineage>
</organism>
<reference evidence="2" key="1">
    <citation type="submission" date="2019-12" db="EMBL/GenBank/DDBJ databases">
        <authorList>
            <person name="Olsen N.S."/>
            <person name="Junco L.M.F."/>
            <person name="Kot W."/>
            <person name="Hansen L.H."/>
        </authorList>
    </citation>
    <scope>NUCLEOTIDE SEQUENCE [LARGE SCALE GENOMIC DNA]</scope>
</reference>
<evidence type="ECO:0000313" key="2">
    <source>
        <dbReference type="Proteomes" id="UP000463989"/>
    </source>
</evidence>
<name>A0A6B9XFV7_9CAUD</name>
<evidence type="ECO:0000313" key="1">
    <source>
        <dbReference type="EMBL" id="QHR74769.1"/>
    </source>
</evidence>
<reference evidence="2" key="2">
    <citation type="journal article" date="2020" name="Viruses">
        <title>Exploring the Remarkable Diversity of Culturable Escherichia coli Phages in the Danish Wastewater Environment.</title>
        <authorList>
            <person name="Olsen N.S."/>
            <person name="Forero-Junco L."/>
            <person name="Kot W."/>
            <person name="Hansen L.H."/>
        </authorList>
    </citation>
    <scope>NUCLEOTIDE SEQUENCE [LARGE SCALE GENOMIC DNA]</scope>
</reference>
<proteinExistence type="predicted"/>
<keyword evidence="2" id="KW-1185">Reference proteome</keyword>
<dbReference type="EMBL" id="MN850640">
    <property type="protein sequence ID" value="QHR74769.1"/>
    <property type="molecule type" value="Genomic_DNA"/>
</dbReference>
<accession>A0A6B9XFV7</accession>
<dbReference type="Proteomes" id="UP000463989">
    <property type="component" value="Segment"/>
</dbReference>